<evidence type="ECO:0000259" key="1">
    <source>
        <dbReference type="SMART" id="SM00465"/>
    </source>
</evidence>
<reference evidence="2 3" key="1">
    <citation type="submission" date="2016-07" db="EMBL/GenBank/DDBJ databases">
        <authorList>
            <person name="Townsley L."/>
            <person name="Shank E.A."/>
        </authorList>
    </citation>
    <scope>NUCLEOTIDE SEQUENCE [LARGE SCALE GENOMIC DNA]</scope>
    <source>
        <strain evidence="2 3">CH01</strain>
    </source>
</reference>
<gene>
    <name evidence="2" type="ORF">BED47_16455</name>
</gene>
<dbReference type="InterPro" id="IPR035901">
    <property type="entry name" value="GIY-YIG_endonuc_sf"/>
</dbReference>
<dbReference type="EMBL" id="MDKC01000003">
    <property type="protein sequence ID" value="ODG93178.1"/>
    <property type="molecule type" value="Genomic_DNA"/>
</dbReference>
<dbReference type="Proteomes" id="UP000094580">
    <property type="component" value="Unassembled WGS sequence"/>
</dbReference>
<feature type="domain" description="GIY-YIG" evidence="1">
    <location>
        <begin position="17"/>
        <end position="118"/>
    </location>
</feature>
<accession>A0ABX2ZUF1</accession>
<evidence type="ECO:0000313" key="2">
    <source>
        <dbReference type="EMBL" id="ODG93178.1"/>
    </source>
</evidence>
<protein>
    <submittedName>
        <fullName evidence="2">LuxR family transcriptional regulator</fullName>
    </submittedName>
</protein>
<comment type="caution">
    <text evidence="2">The sequence shown here is derived from an EMBL/GenBank/DDBJ whole genome shotgun (WGS) entry which is preliminary data.</text>
</comment>
<sequence length="122" mass="14288">MSRKKELKMQYKETKVQAGIYQIKNIKNQKVFIVSTKNLKTINGKKFELEAGSCTNKALQQEWNEYGKESFIFEELEILKEEDISPLGIKGDLKRLEEKWLEKLQPYGERGYNTYSSKGDQT</sequence>
<dbReference type="CDD" id="cd10451">
    <property type="entry name" value="GIY-YIG_LuxR_like"/>
    <property type="match status" value="1"/>
</dbReference>
<organism evidence="2 3">
    <name type="scientific">Gottfriedia luciferensis</name>
    <dbReference type="NCBI Taxonomy" id="178774"/>
    <lineage>
        <taxon>Bacteria</taxon>
        <taxon>Bacillati</taxon>
        <taxon>Bacillota</taxon>
        <taxon>Bacilli</taxon>
        <taxon>Bacillales</taxon>
        <taxon>Bacillaceae</taxon>
        <taxon>Gottfriedia</taxon>
    </lineage>
</organism>
<dbReference type="Gene3D" id="3.40.1440.10">
    <property type="entry name" value="GIY-YIG endonuclease"/>
    <property type="match status" value="1"/>
</dbReference>
<dbReference type="SUPFAM" id="SSF82771">
    <property type="entry name" value="GIY-YIG endonuclease"/>
    <property type="match status" value="1"/>
</dbReference>
<proteinExistence type="predicted"/>
<dbReference type="RefSeq" id="WP_025569229.1">
    <property type="nucleotide sequence ID" value="NZ_MDKC01000003.1"/>
</dbReference>
<keyword evidence="3" id="KW-1185">Reference proteome</keyword>
<evidence type="ECO:0000313" key="3">
    <source>
        <dbReference type="Proteomes" id="UP000094580"/>
    </source>
</evidence>
<dbReference type="InterPro" id="IPR000305">
    <property type="entry name" value="GIY-YIG_endonuc"/>
</dbReference>
<name>A0ABX2ZUF1_9BACI</name>
<dbReference type="SMART" id="SM00465">
    <property type="entry name" value="GIYc"/>
    <property type="match status" value="1"/>
</dbReference>